<name>A0A074TG36_9RHOB</name>
<evidence type="ECO:0000313" key="2">
    <source>
        <dbReference type="Proteomes" id="UP000027725"/>
    </source>
</evidence>
<dbReference type="Proteomes" id="UP000027725">
    <property type="component" value="Unassembled WGS sequence"/>
</dbReference>
<protein>
    <submittedName>
        <fullName evidence="1">Uncharacterized protein</fullName>
    </submittedName>
</protein>
<evidence type="ECO:0000313" key="1">
    <source>
        <dbReference type="EMBL" id="KEP68018.1"/>
    </source>
</evidence>
<dbReference type="AlphaFoldDB" id="A0A074TG36"/>
<reference evidence="1 2" key="1">
    <citation type="submission" date="2014-03" db="EMBL/GenBank/DDBJ databases">
        <title>The draft genome sequence of Thioclava dalianensis DLFJ1-1.</title>
        <authorList>
            <person name="Lai Q."/>
            <person name="Shao Z."/>
        </authorList>
    </citation>
    <scope>NUCLEOTIDE SEQUENCE [LARGE SCALE GENOMIC DNA]</scope>
    <source>
        <strain evidence="1 2">DLFJ1-1</strain>
    </source>
</reference>
<accession>A0A074TG36</accession>
<gene>
    <name evidence="1" type="ORF">DL1_16625</name>
</gene>
<keyword evidence="2" id="KW-1185">Reference proteome</keyword>
<dbReference type="STRING" id="1185766.SAMN05216224_10815"/>
<comment type="caution">
    <text evidence="1">The sequence shown here is derived from an EMBL/GenBank/DDBJ whole genome shotgun (WGS) entry which is preliminary data.</text>
</comment>
<dbReference type="eggNOG" id="ENOG5032CRE">
    <property type="taxonomic scope" value="Bacteria"/>
</dbReference>
<dbReference type="EMBL" id="JHEH01000050">
    <property type="protein sequence ID" value="KEP68018.1"/>
    <property type="molecule type" value="Genomic_DNA"/>
</dbReference>
<proteinExistence type="predicted"/>
<sequence length="167" mass="18606">MMLVSLVQQRKLERQARDARRGKLGRGRYDNLVKELVDVIQLAFEAGATGSLWGLEGPLRAGLRSDLCLQGWGWDSADLIAREILAEAFRAAGAKRPTWNEGQPEWTIHEGLLIERTRCIRCGKPLPEGHKKYCSGLCASTHQSRIDALKNLQVNNAVRSMVGIRST</sequence>
<organism evidence="1 2">
    <name type="scientific">Thioclava dalianensis</name>
    <dbReference type="NCBI Taxonomy" id="1185766"/>
    <lineage>
        <taxon>Bacteria</taxon>
        <taxon>Pseudomonadati</taxon>
        <taxon>Pseudomonadota</taxon>
        <taxon>Alphaproteobacteria</taxon>
        <taxon>Rhodobacterales</taxon>
        <taxon>Paracoccaceae</taxon>
        <taxon>Thioclava</taxon>
    </lineage>
</organism>